<evidence type="ECO:0000259" key="1">
    <source>
        <dbReference type="Pfam" id="PF01979"/>
    </source>
</evidence>
<dbReference type="InterPro" id="IPR006680">
    <property type="entry name" value="Amidohydro-rel"/>
</dbReference>
<dbReference type="Gene3D" id="3.20.20.140">
    <property type="entry name" value="Metal-dependent hydrolases"/>
    <property type="match status" value="1"/>
</dbReference>
<keyword evidence="3" id="KW-1185">Reference proteome</keyword>
<feature type="domain" description="Amidohydrolase-related" evidence="1">
    <location>
        <begin position="51"/>
        <end position="371"/>
    </location>
</feature>
<dbReference type="SUPFAM" id="SSF51338">
    <property type="entry name" value="Composite domain of metallo-dependent hydrolases"/>
    <property type="match status" value="2"/>
</dbReference>
<dbReference type="Gene3D" id="2.30.40.10">
    <property type="entry name" value="Urease, subunit C, domain 1"/>
    <property type="match status" value="1"/>
</dbReference>
<dbReference type="Proteomes" id="UP000606870">
    <property type="component" value="Unassembled WGS sequence"/>
</dbReference>
<dbReference type="PANTHER" id="PTHR42717:SF1">
    <property type="entry name" value="IMIDAZOLONEPROPIONASE AND RELATED AMIDOHYDROLASES"/>
    <property type="match status" value="1"/>
</dbReference>
<dbReference type="InterPro" id="IPR011059">
    <property type="entry name" value="Metal-dep_hydrolase_composite"/>
</dbReference>
<reference evidence="2 3" key="1">
    <citation type="submission" date="2020-08" db="EMBL/GenBank/DDBJ databases">
        <authorList>
            <person name="Liu C."/>
            <person name="Sun Q."/>
        </authorList>
    </citation>
    <scope>NUCLEOTIDE SEQUENCE [LARGE SCALE GENOMIC DNA]</scope>
    <source>
        <strain evidence="2 3">NSJ-59</strain>
    </source>
</reference>
<dbReference type="InterPro" id="IPR020043">
    <property type="entry name" value="Deacetylase_Atu3266-like"/>
</dbReference>
<organism evidence="2 3">
    <name type="scientific">Megasphaera hominis</name>
    <dbReference type="NCBI Taxonomy" id="159836"/>
    <lineage>
        <taxon>Bacteria</taxon>
        <taxon>Bacillati</taxon>
        <taxon>Bacillota</taxon>
        <taxon>Negativicutes</taxon>
        <taxon>Veillonellales</taxon>
        <taxon>Veillonellaceae</taxon>
        <taxon>Megasphaera</taxon>
    </lineage>
</organism>
<dbReference type="RefSeq" id="WP_186503763.1">
    <property type="nucleotide sequence ID" value="NZ_JACOGK010000026.1"/>
</dbReference>
<protein>
    <submittedName>
        <fullName evidence="2">Amidohydrolase family protein</fullName>
    </submittedName>
</protein>
<name>A0ABR6VJE8_9FIRM</name>
<comment type="caution">
    <text evidence="2">The sequence shown here is derived from an EMBL/GenBank/DDBJ whole genome shotgun (WGS) entry which is preliminary data.</text>
</comment>
<evidence type="ECO:0000313" key="2">
    <source>
        <dbReference type="EMBL" id="MBC3537406.1"/>
    </source>
</evidence>
<evidence type="ECO:0000313" key="3">
    <source>
        <dbReference type="Proteomes" id="UP000606870"/>
    </source>
</evidence>
<dbReference type="InterPro" id="IPR032466">
    <property type="entry name" value="Metal_Hydrolase"/>
</dbReference>
<dbReference type="Pfam" id="PF01979">
    <property type="entry name" value="Amidohydro_1"/>
    <property type="match status" value="1"/>
</dbReference>
<accession>A0ABR6VJE8</accession>
<gene>
    <name evidence="2" type="ORF">H8J70_09095</name>
</gene>
<dbReference type="SUPFAM" id="SSF51556">
    <property type="entry name" value="Metallo-dependent hydrolases"/>
    <property type="match status" value="1"/>
</dbReference>
<proteinExistence type="predicted"/>
<sequence>MKKDMLIKNGHIIDPANGRDALCDLYIHNGRIVAPQDCPNPEIVIDATGKYVFPGLIDYHAHVFKDSTDIGIDTDRNYFPQGVTAVVDAGSAGVSTMKTFISDVVERSFMNVQCYLNLCPAGLATMKYHESYDPAYWDLDRMAEYLATYPDIIQGLKIRISKPIIKENGFEIFKQAAATARQLGTRLCVHVTKPPVDMGQVASVLDVGDVLAHCFHGTGNTIIGEDGKVLPGVQDAKARGVVMDAANGGNHWSFAVAGQALADGFKPDIISTDITGKTLFKDPVFSLPYIMSKYLLLGLSLYDVIAACTATPAKLMHGKERLGTLSIGAQADVAVFDLVPAQIVFSDTLKEKRTGQQVLEPLMTICKGEAVYRNITF</sequence>
<dbReference type="EMBL" id="JACOGK010000026">
    <property type="protein sequence ID" value="MBC3537406.1"/>
    <property type="molecule type" value="Genomic_DNA"/>
</dbReference>
<dbReference type="PANTHER" id="PTHR42717">
    <property type="entry name" value="DIHYDROOROTASE-RELATED"/>
    <property type="match status" value="1"/>
</dbReference>